<feature type="domain" description="RapZ-like N-terminal" evidence="5">
    <location>
        <begin position="7"/>
        <end position="162"/>
    </location>
</feature>
<dbReference type="GO" id="GO:0005525">
    <property type="term" value="F:GTP binding"/>
    <property type="evidence" value="ECO:0007669"/>
    <property type="project" value="UniProtKB-UniRule"/>
</dbReference>
<evidence type="ECO:0000259" key="5">
    <source>
        <dbReference type="Pfam" id="PF03668"/>
    </source>
</evidence>
<accession>A0A2X0QHX9</accession>
<dbReference type="PANTHER" id="PTHR30448">
    <property type="entry name" value="RNASE ADAPTER PROTEIN RAPZ"/>
    <property type="match status" value="1"/>
</dbReference>
<dbReference type="InterPro" id="IPR053930">
    <property type="entry name" value="RapZ-like_N"/>
</dbReference>
<sequence>MNETNKVELVIVTGMSGAGKSVAVQSLEDIGYFCVDNLPPLLLPKFWELMHESGKEKIAVVMDLRSQDFFGSIDVYITKLIKQAGLDLTVLFLDADDEVLVTRYKETRRSHPLSAGESTYSGIKRERELLQYLKSISQVVIDTTNFKPKQLREQLMQRFLTNPEDVFHVNVTSFGFKYGIPIDADLVFDVRFLPNPFYDETMRELTGLDQEVYDYVMKWPDTEEFLVKLLDLLRFVLPSYKREGKTQLLIAIGCTGGQHRSVSLARYIDEQLRDDYQTSLTHRDVEKHVRG</sequence>
<organism evidence="7 8">
    <name type="scientific">Brochothrix thermosphacta</name>
    <name type="common">Microbacterium thermosphactum</name>
    <dbReference type="NCBI Taxonomy" id="2756"/>
    <lineage>
        <taxon>Bacteria</taxon>
        <taxon>Bacillati</taxon>
        <taxon>Bacillota</taxon>
        <taxon>Bacilli</taxon>
        <taxon>Bacillales</taxon>
        <taxon>Listeriaceae</taxon>
        <taxon>Brochothrix</taxon>
    </lineage>
</organism>
<gene>
    <name evidence="7" type="primary">yvcJ</name>
    <name evidence="7" type="ORF">BTBSAS_20195</name>
</gene>
<dbReference type="SUPFAM" id="SSF52540">
    <property type="entry name" value="P-loop containing nucleoside triphosphate hydrolases"/>
    <property type="match status" value="1"/>
</dbReference>
<dbReference type="PIRSF" id="PIRSF005052">
    <property type="entry name" value="P-loopkin"/>
    <property type="match status" value="1"/>
</dbReference>
<feature type="domain" description="RapZ C-terminal" evidence="6">
    <location>
        <begin position="168"/>
        <end position="286"/>
    </location>
</feature>
<dbReference type="Gene3D" id="3.40.50.300">
    <property type="entry name" value="P-loop containing nucleotide triphosphate hydrolases"/>
    <property type="match status" value="1"/>
</dbReference>
<dbReference type="EMBL" id="OUNC01000012">
    <property type="protein sequence ID" value="SPP28325.1"/>
    <property type="molecule type" value="Genomic_DNA"/>
</dbReference>
<evidence type="ECO:0000256" key="4">
    <source>
        <dbReference type="HAMAP-Rule" id="MF_00636"/>
    </source>
</evidence>
<dbReference type="HAMAP" id="MF_00636">
    <property type="entry name" value="RapZ_like"/>
    <property type="match status" value="1"/>
</dbReference>
<keyword evidence="3 4" id="KW-0342">GTP-binding</keyword>
<evidence type="ECO:0000256" key="1">
    <source>
        <dbReference type="ARBA" id="ARBA00022741"/>
    </source>
</evidence>
<dbReference type="InterPro" id="IPR053931">
    <property type="entry name" value="RapZ_C"/>
</dbReference>
<reference evidence="8" key="1">
    <citation type="submission" date="2018-04" db="EMBL/GenBank/DDBJ databases">
        <authorList>
            <person name="Illikoud N."/>
        </authorList>
    </citation>
    <scope>NUCLEOTIDE SEQUENCE [LARGE SCALE GENOMIC DNA]</scope>
</reference>
<dbReference type="NCBIfam" id="NF003828">
    <property type="entry name" value="PRK05416.1"/>
    <property type="match status" value="1"/>
</dbReference>
<dbReference type="Pfam" id="PF03668">
    <property type="entry name" value="RapZ-like_N"/>
    <property type="match status" value="1"/>
</dbReference>
<evidence type="ECO:0000256" key="2">
    <source>
        <dbReference type="ARBA" id="ARBA00022840"/>
    </source>
</evidence>
<evidence type="ECO:0000259" key="6">
    <source>
        <dbReference type="Pfam" id="PF22740"/>
    </source>
</evidence>
<feature type="binding site" evidence="4">
    <location>
        <begin position="63"/>
        <end position="66"/>
    </location>
    <ligand>
        <name>GTP</name>
        <dbReference type="ChEBI" id="CHEBI:37565"/>
    </ligand>
</feature>
<evidence type="ECO:0000256" key="3">
    <source>
        <dbReference type="ARBA" id="ARBA00023134"/>
    </source>
</evidence>
<dbReference type="InterPro" id="IPR027417">
    <property type="entry name" value="P-loop_NTPase"/>
</dbReference>
<evidence type="ECO:0000313" key="8">
    <source>
        <dbReference type="Proteomes" id="UP000270190"/>
    </source>
</evidence>
<keyword evidence="2 4" id="KW-0067">ATP-binding</keyword>
<protein>
    <submittedName>
        <fullName evidence="7">GTPase possibly involved in regulator sRNA degradation</fullName>
    </submittedName>
</protein>
<dbReference type="GO" id="GO:0005524">
    <property type="term" value="F:ATP binding"/>
    <property type="evidence" value="ECO:0007669"/>
    <property type="project" value="UniProtKB-UniRule"/>
</dbReference>
<keyword evidence="1 4" id="KW-0547">Nucleotide-binding</keyword>
<proteinExistence type="inferred from homology"/>
<dbReference type="AlphaFoldDB" id="A0A2X0QHX9"/>
<dbReference type="Proteomes" id="UP000270190">
    <property type="component" value="Unassembled WGS sequence"/>
</dbReference>
<feature type="binding site" evidence="4">
    <location>
        <begin position="14"/>
        <end position="21"/>
    </location>
    <ligand>
        <name>ATP</name>
        <dbReference type="ChEBI" id="CHEBI:30616"/>
    </ligand>
</feature>
<dbReference type="PANTHER" id="PTHR30448:SF0">
    <property type="entry name" value="RNASE ADAPTER PROTEIN RAPZ"/>
    <property type="match status" value="1"/>
</dbReference>
<dbReference type="InterPro" id="IPR005337">
    <property type="entry name" value="RapZ-like"/>
</dbReference>
<name>A0A2X0QHX9_BROTH</name>
<evidence type="ECO:0000313" key="7">
    <source>
        <dbReference type="EMBL" id="SPP28325.1"/>
    </source>
</evidence>
<dbReference type="Pfam" id="PF22740">
    <property type="entry name" value="PapZ_C"/>
    <property type="match status" value="1"/>
</dbReference>